<keyword evidence="2" id="KW-1185">Reference proteome</keyword>
<reference evidence="1 2" key="1">
    <citation type="submission" date="2024-05" db="EMBL/GenBank/DDBJ databases">
        <title>Genome sequencing and assembly of Indian major carp, Cirrhinus mrigala (Hamilton, 1822).</title>
        <authorList>
            <person name="Mohindra V."/>
            <person name="Chowdhury L.M."/>
            <person name="Lal K."/>
            <person name="Jena J.K."/>
        </authorList>
    </citation>
    <scope>NUCLEOTIDE SEQUENCE [LARGE SCALE GENOMIC DNA]</scope>
    <source>
        <strain evidence="1">CM1030</strain>
        <tissue evidence="1">Blood</tissue>
    </source>
</reference>
<evidence type="ECO:0000313" key="2">
    <source>
        <dbReference type="Proteomes" id="UP001529510"/>
    </source>
</evidence>
<feature type="non-terminal residue" evidence="1">
    <location>
        <position position="1"/>
    </location>
</feature>
<dbReference type="EMBL" id="JAMKFB020000007">
    <property type="protein sequence ID" value="KAL0188329.1"/>
    <property type="molecule type" value="Genomic_DNA"/>
</dbReference>
<protein>
    <submittedName>
        <fullName evidence="1">Uncharacterized protein</fullName>
    </submittedName>
</protein>
<accession>A0ABD0QQ34</accession>
<feature type="non-terminal residue" evidence="1">
    <location>
        <position position="56"/>
    </location>
</feature>
<comment type="caution">
    <text evidence="1">The sequence shown here is derived from an EMBL/GenBank/DDBJ whole genome shotgun (WGS) entry which is preliminary data.</text>
</comment>
<gene>
    <name evidence="1" type="ORF">M9458_015428</name>
</gene>
<evidence type="ECO:0000313" key="1">
    <source>
        <dbReference type="EMBL" id="KAL0188329.1"/>
    </source>
</evidence>
<organism evidence="1 2">
    <name type="scientific">Cirrhinus mrigala</name>
    <name type="common">Mrigala</name>
    <dbReference type="NCBI Taxonomy" id="683832"/>
    <lineage>
        <taxon>Eukaryota</taxon>
        <taxon>Metazoa</taxon>
        <taxon>Chordata</taxon>
        <taxon>Craniata</taxon>
        <taxon>Vertebrata</taxon>
        <taxon>Euteleostomi</taxon>
        <taxon>Actinopterygii</taxon>
        <taxon>Neopterygii</taxon>
        <taxon>Teleostei</taxon>
        <taxon>Ostariophysi</taxon>
        <taxon>Cypriniformes</taxon>
        <taxon>Cyprinidae</taxon>
        <taxon>Labeoninae</taxon>
        <taxon>Labeonini</taxon>
        <taxon>Cirrhinus</taxon>
    </lineage>
</organism>
<name>A0ABD0QQ34_CIRMR</name>
<sequence length="56" mass="6151">AVSIVGEEVFSFKLTLYPGATEGEGYTDTSKVDGKVILRLGCIQIVYLHKFLMSLL</sequence>
<proteinExistence type="predicted"/>
<dbReference type="AlphaFoldDB" id="A0ABD0QQ34"/>
<dbReference type="Proteomes" id="UP001529510">
    <property type="component" value="Unassembled WGS sequence"/>
</dbReference>